<dbReference type="OrthoDB" id="9777345at2"/>
<dbReference type="EMBL" id="NSJZ01000019">
    <property type="protein sequence ID" value="PAU96155.1"/>
    <property type="molecule type" value="Genomic_DNA"/>
</dbReference>
<dbReference type="Gene3D" id="2.60.120.600">
    <property type="entry name" value="Domain of unknown function DUF1214, C-terminal domain"/>
    <property type="match status" value="1"/>
</dbReference>
<keyword evidence="4" id="KW-1185">Reference proteome</keyword>
<dbReference type="Proteomes" id="UP000218023">
    <property type="component" value="Unassembled WGS sequence"/>
</dbReference>
<comment type="caution">
    <text evidence="3">The sequence shown here is derived from an EMBL/GenBank/DDBJ whole genome shotgun (WGS) entry which is preliminary data.</text>
</comment>
<protein>
    <recommendedName>
        <fullName evidence="2">DUF1214 domain-containing protein</fullName>
    </recommendedName>
</protein>
<name>A0A2A2GH30_9RHOB</name>
<gene>
    <name evidence="3" type="ORF">CK240_15060</name>
</gene>
<dbReference type="InterPro" id="IPR010621">
    <property type="entry name" value="DUF1214"/>
</dbReference>
<organism evidence="3 4">
    <name type="scientific">Paracoccus salipaludis</name>
    <dbReference type="NCBI Taxonomy" id="2032623"/>
    <lineage>
        <taxon>Bacteria</taxon>
        <taxon>Pseudomonadati</taxon>
        <taxon>Pseudomonadota</taxon>
        <taxon>Alphaproteobacteria</taxon>
        <taxon>Rhodobacterales</taxon>
        <taxon>Paracoccaceae</taxon>
        <taxon>Paracoccus</taxon>
    </lineage>
</organism>
<dbReference type="InterPro" id="IPR037049">
    <property type="entry name" value="DUF1214_C_sf"/>
</dbReference>
<proteinExistence type="predicted"/>
<evidence type="ECO:0000259" key="2">
    <source>
        <dbReference type="Pfam" id="PF06742"/>
    </source>
</evidence>
<feature type="compositionally biased region" description="Low complexity" evidence="1">
    <location>
        <begin position="105"/>
        <end position="121"/>
    </location>
</feature>
<dbReference type="Pfam" id="PF06742">
    <property type="entry name" value="DUF1214"/>
    <property type="match status" value="1"/>
</dbReference>
<feature type="region of interest" description="Disordered" evidence="1">
    <location>
        <begin position="99"/>
        <end position="129"/>
    </location>
</feature>
<evidence type="ECO:0000256" key="1">
    <source>
        <dbReference type="SAM" id="MobiDB-lite"/>
    </source>
</evidence>
<sequence length="129" mass="14169">MRPAVKGGASFYLLGQRDVNAAPLEGSRTYRLRVPPHVPAQQFWAVTVYDQAEANLMRESPKVEVNSYQNLQKNPDGSVDVYFGPAAPSGQETNWIYTAPGRHGSPCSASTARRSPSSTRAGNFRTSRR</sequence>
<evidence type="ECO:0000313" key="3">
    <source>
        <dbReference type="EMBL" id="PAU96155.1"/>
    </source>
</evidence>
<dbReference type="SUPFAM" id="SSF160935">
    <property type="entry name" value="VPA0735-like"/>
    <property type="match status" value="1"/>
</dbReference>
<accession>A0A2A2GH30</accession>
<dbReference type="PANTHER" id="PTHR36509:SF3">
    <property type="entry name" value="SIGNAL PEPTIDE PROTEIN"/>
    <property type="match status" value="1"/>
</dbReference>
<dbReference type="PANTHER" id="PTHR36509">
    <property type="entry name" value="BLL3101 PROTEIN"/>
    <property type="match status" value="1"/>
</dbReference>
<feature type="domain" description="DUF1214" evidence="2">
    <location>
        <begin position="11"/>
        <end position="101"/>
    </location>
</feature>
<dbReference type="AlphaFoldDB" id="A0A2A2GH30"/>
<reference evidence="3 4" key="1">
    <citation type="submission" date="2017-09" db="EMBL/GenBank/DDBJ databases">
        <title>Paracoccus alkalisoli sp. nov., isolated from saline alkaline soil.</title>
        <authorList>
            <person name="Dong X."/>
            <person name="Zhang G."/>
        </authorList>
    </citation>
    <scope>NUCLEOTIDE SEQUENCE [LARGE SCALE GENOMIC DNA]</scope>
    <source>
        <strain evidence="3 4">WN007</strain>
    </source>
</reference>
<evidence type="ECO:0000313" key="4">
    <source>
        <dbReference type="Proteomes" id="UP000218023"/>
    </source>
</evidence>